<evidence type="ECO:0000313" key="1">
    <source>
        <dbReference type="EMBL" id="GLS04646.1"/>
    </source>
</evidence>
<dbReference type="Pfam" id="PF08982">
    <property type="entry name" value="AtaL"/>
    <property type="match status" value="1"/>
</dbReference>
<accession>A0ABQ6BVW7</accession>
<sequence length="159" mass="18233">MHFEHLLQINDDSNPMTVVLSAEQLWRGLVHRAQAPQDFMEQVDHVALLHREDNYLEREMRMGNLSVIDHITFTPGQQVHYDTQPGDTHGGGSLTMTIEQPGPGALFLRVVYETPLPDTPSGTDTDDSYYVDYVKEAYRQSDIDTVRRIRELAQRGFFD</sequence>
<gene>
    <name evidence="1" type="ORF">GCM10007860_17930</name>
</gene>
<reference evidence="2" key="1">
    <citation type="journal article" date="2019" name="Int. J. Syst. Evol. Microbiol.">
        <title>The Global Catalogue of Microorganisms (GCM) 10K type strain sequencing project: providing services to taxonomists for standard genome sequencing and annotation.</title>
        <authorList>
            <consortium name="The Broad Institute Genomics Platform"/>
            <consortium name="The Broad Institute Genome Sequencing Center for Infectious Disease"/>
            <person name="Wu L."/>
            <person name="Ma J."/>
        </authorList>
    </citation>
    <scope>NUCLEOTIDE SEQUENCE [LARGE SCALE GENOMIC DNA]</scope>
    <source>
        <strain evidence="2">NBRC 104970</strain>
    </source>
</reference>
<dbReference type="SUPFAM" id="SSF55961">
    <property type="entry name" value="Bet v1-like"/>
    <property type="match status" value="1"/>
</dbReference>
<dbReference type="InterPro" id="IPR015075">
    <property type="entry name" value="AtaL"/>
</dbReference>
<dbReference type="Proteomes" id="UP001156836">
    <property type="component" value="Unassembled WGS sequence"/>
</dbReference>
<dbReference type="InterPro" id="IPR023393">
    <property type="entry name" value="START-like_dom_sf"/>
</dbReference>
<dbReference type="CDD" id="cd08863">
    <property type="entry name" value="SRPBCC_DUF1857"/>
    <property type="match status" value="1"/>
</dbReference>
<protein>
    <recommendedName>
        <fullName evidence="3">DUF1857 family protein</fullName>
    </recommendedName>
</protein>
<organism evidence="1 2">
    <name type="scientific">Chitiniphilus shinanonensis</name>
    <dbReference type="NCBI Taxonomy" id="553088"/>
    <lineage>
        <taxon>Bacteria</taxon>
        <taxon>Pseudomonadati</taxon>
        <taxon>Pseudomonadota</taxon>
        <taxon>Betaproteobacteria</taxon>
        <taxon>Neisseriales</taxon>
        <taxon>Chitinibacteraceae</taxon>
        <taxon>Chitiniphilus</taxon>
    </lineage>
</organism>
<proteinExistence type="predicted"/>
<keyword evidence="2" id="KW-1185">Reference proteome</keyword>
<name>A0ABQ6BVW7_9NEIS</name>
<dbReference type="Gene3D" id="3.30.530.20">
    <property type="match status" value="1"/>
</dbReference>
<evidence type="ECO:0008006" key="3">
    <source>
        <dbReference type="Google" id="ProtNLM"/>
    </source>
</evidence>
<dbReference type="RefSeq" id="WP_018748634.1">
    <property type="nucleotide sequence ID" value="NZ_BSOZ01000022.1"/>
</dbReference>
<dbReference type="EMBL" id="BSOZ01000022">
    <property type="protein sequence ID" value="GLS04646.1"/>
    <property type="molecule type" value="Genomic_DNA"/>
</dbReference>
<evidence type="ECO:0000313" key="2">
    <source>
        <dbReference type="Proteomes" id="UP001156836"/>
    </source>
</evidence>
<comment type="caution">
    <text evidence="1">The sequence shown here is derived from an EMBL/GenBank/DDBJ whole genome shotgun (WGS) entry which is preliminary data.</text>
</comment>